<organism evidence="1">
    <name type="scientific">Anguilla anguilla</name>
    <name type="common">European freshwater eel</name>
    <name type="synonym">Muraena anguilla</name>
    <dbReference type="NCBI Taxonomy" id="7936"/>
    <lineage>
        <taxon>Eukaryota</taxon>
        <taxon>Metazoa</taxon>
        <taxon>Chordata</taxon>
        <taxon>Craniata</taxon>
        <taxon>Vertebrata</taxon>
        <taxon>Euteleostomi</taxon>
        <taxon>Actinopterygii</taxon>
        <taxon>Neopterygii</taxon>
        <taxon>Teleostei</taxon>
        <taxon>Anguilliformes</taxon>
        <taxon>Anguillidae</taxon>
        <taxon>Anguilla</taxon>
    </lineage>
</organism>
<dbReference type="EMBL" id="GBXM01102588">
    <property type="protein sequence ID" value="JAH05989.1"/>
    <property type="molecule type" value="Transcribed_RNA"/>
</dbReference>
<proteinExistence type="predicted"/>
<protein>
    <submittedName>
        <fullName evidence="1">Uncharacterized protein</fullName>
    </submittedName>
</protein>
<dbReference type="AlphaFoldDB" id="A0A0E9PNA5"/>
<name>A0A0E9PNA5_ANGAN</name>
<reference evidence="1" key="2">
    <citation type="journal article" date="2015" name="Fish Shellfish Immunol.">
        <title>Early steps in the European eel (Anguilla anguilla)-Vibrio vulnificus interaction in the gills: Role of the RtxA13 toxin.</title>
        <authorList>
            <person name="Callol A."/>
            <person name="Pajuelo D."/>
            <person name="Ebbesson L."/>
            <person name="Teles M."/>
            <person name="MacKenzie S."/>
            <person name="Amaro C."/>
        </authorList>
    </citation>
    <scope>NUCLEOTIDE SEQUENCE</scope>
</reference>
<reference evidence="1" key="1">
    <citation type="submission" date="2014-11" db="EMBL/GenBank/DDBJ databases">
        <authorList>
            <person name="Amaro Gonzalez C."/>
        </authorList>
    </citation>
    <scope>NUCLEOTIDE SEQUENCE</scope>
</reference>
<sequence>MWIPGVLMKAVQMGILLESAAMELVGTAGPFALQDR</sequence>
<accession>A0A0E9PNA5</accession>
<evidence type="ECO:0000313" key="1">
    <source>
        <dbReference type="EMBL" id="JAH05989.1"/>
    </source>
</evidence>